<accession>A0A0M0HMA0</accession>
<keyword evidence="3" id="KW-1185">Reference proteome</keyword>
<comment type="caution">
    <text evidence="2">The sequence shown here is derived from an EMBL/GenBank/DDBJ whole genome shotgun (WGS) entry which is preliminary data.</text>
</comment>
<dbReference type="RefSeq" id="WP_053396320.1">
    <property type="nucleotide sequence ID" value="NZ_LHPJ01000010.1"/>
</dbReference>
<gene>
    <name evidence="2" type="ORF">AKJ17_13375</name>
</gene>
<protein>
    <recommendedName>
        <fullName evidence="4">Lipoprotein</fullName>
    </recommendedName>
</protein>
<keyword evidence="1" id="KW-0732">Signal</keyword>
<feature type="chain" id="PRO_5005600042" description="Lipoprotein" evidence="1">
    <location>
        <begin position="19"/>
        <end position="491"/>
    </location>
</feature>
<evidence type="ECO:0000256" key="1">
    <source>
        <dbReference type="SAM" id="SignalP"/>
    </source>
</evidence>
<dbReference type="PATRIC" id="fig|693.5.peg.2740"/>
<dbReference type="PROSITE" id="PS51257">
    <property type="entry name" value="PROKAR_LIPOPROTEIN"/>
    <property type="match status" value="1"/>
</dbReference>
<evidence type="ECO:0008006" key="4">
    <source>
        <dbReference type="Google" id="ProtNLM"/>
    </source>
</evidence>
<feature type="signal peptide" evidence="1">
    <location>
        <begin position="1"/>
        <end position="18"/>
    </location>
</feature>
<organism evidence="2 3">
    <name type="scientific">Vibrio nereis</name>
    <dbReference type="NCBI Taxonomy" id="693"/>
    <lineage>
        <taxon>Bacteria</taxon>
        <taxon>Pseudomonadati</taxon>
        <taxon>Pseudomonadota</taxon>
        <taxon>Gammaproteobacteria</taxon>
        <taxon>Vibrionales</taxon>
        <taxon>Vibrionaceae</taxon>
        <taxon>Vibrio</taxon>
    </lineage>
</organism>
<dbReference type="OrthoDB" id="5906341at2"/>
<evidence type="ECO:0000313" key="2">
    <source>
        <dbReference type="EMBL" id="KOO02912.1"/>
    </source>
</evidence>
<dbReference type="Proteomes" id="UP000037515">
    <property type="component" value="Unassembled WGS sequence"/>
</dbReference>
<evidence type="ECO:0000313" key="3">
    <source>
        <dbReference type="Proteomes" id="UP000037515"/>
    </source>
</evidence>
<reference evidence="3" key="1">
    <citation type="submission" date="2015-08" db="EMBL/GenBank/DDBJ databases">
        <title>Vibrio galatheae sp. nov., a novel member of the Vibrionaceae family isolated from the Solomon Islands.</title>
        <authorList>
            <person name="Giubergia S."/>
            <person name="Machado H."/>
            <person name="Mateiu R.V."/>
            <person name="Gram L."/>
        </authorList>
    </citation>
    <scope>NUCLEOTIDE SEQUENCE [LARGE SCALE GENOMIC DNA]</scope>
    <source>
        <strain evidence="3">DSM 19584</strain>
    </source>
</reference>
<name>A0A0M0HMA0_VIBNE</name>
<sequence length="491" mass="53560">MNAAKYALLLSAPMFLTACGGASSDGGGGSTYTPPKYKIDFVALKEVPAGQENGCAIYGQDASQTMSYIAQKAQGTDIELHIHNSDGSWKSSTQPSNGSIQVQKNKIASDGYISLVATSRGGMYDILTIQKPFIPERFTVNSFINWDNRVSCLKETTVVASDYTGNIDDGGDGNGYFVFRSTTDEVEALSPNTISYSSLPNKEVLAARLCRNSSSCDEKSLMEYAFIPADATKERVTLTQVNNPSTPWYTLDSSNTTLESAKLSIYRSGTGAILWQNLPLNDGAYSYASALDDLYYLNISAEHKTWSTEYTKNIKDADQEIDEFDTLSSLNLPEPTTTLSLEENCPSSTTGYCINGYSSAVSGSIDLQRSTFYAKSNSNNNKVHQTIYASPKVEQPLMKFEDSNINNVWASADLSKLETSLFETNQNNDVQAALTSAHFDAAASVPDSNIFQTTSGIDTISVVNSNQKNANNKDKLQHQDYKAFSKYLMTP</sequence>
<dbReference type="EMBL" id="LHPJ01000010">
    <property type="protein sequence ID" value="KOO02912.1"/>
    <property type="molecule type" value="Genomic_DNA"/>
</dbReference>
<proteinExistence type="predicted"/>
<dbReference type="AlphaFoldDB" id="A0A0M0HMA0"/>